<reference evidence="2" key="1">
    <citation type="submission" date="2021-10" db="EMBL/GenBank/DDBJ databases">
        <authorList>
            <person name="Piombo E."/>
        </authorList>
    </citation>
    <scope>NUCLEOTIDE SEQUENCE</scope>
</reference>
<dbReference type="EMBL" id="CABFNQ020000459">
    <property type="protein sequence ID" value="CAH0016035.1"/>
    <property type="molecule type" value="Genomic_DNA"/>
</dbReference>
<dbReference type="OrthoDB" id="10486616at2759"/>
<feature type="chain" id="PRO_5040166745" evidence="1">
    <location>
        <begin position="26"/>
        <end position="165"/>
    </location>
</feature>
<evidence type="ECO:0000256" key="1">
    <source>
        <dbReference type="SAM" id="SignalP"/>
    </source>
</evidence>
<gene>
    <name evidence="2" type="ORF">CRHIZ90672A_00013470</name>
</gene>
<protein>
    <submittedName>
        <fullName evidence="2">Uncharacterized protein</fullName>
    </submittedName>
</protein>
<proteinExistence type="predicted"/>
<dbReference type="AlphaFoldDB" id="A0A9N9UZX3"/>
<name>A0A9N9UZX3_9HYPO</name>
<comment type="caution">
    <text evidence="2">The sequence shown here is derived from an EMBL/GenBank/DDBJ whole genome shotgun (WGS) entry which is preliminary data.</text>
</comment>
<evidence type="ECO:0000313" key="3">
    <source>
        <dbReference type="Proteomes" id="UP000696573"/>
    </source>
</evidence>
<keyword evidence="1" id="KW-0732">Signal</keyword>
<evidence type="ECO:0000313" key="2">
    <source>
        <dbReference type="EMBL" id="CAH0016035.1"/>
    </source>
</evidence>
<dbReference type="Proteomes" id="UP000696573">
    <property type="component" value="Unassembled WGS sequence"/>
</dbReference>
<sequence length="165" mass="18047">MYCPRDSTFLLVSGLSLSIISWSETRAPPPNTAKQIPTVKAETISGKPHQFLHLGPLIPGQTTSLWTPARYRVKQELDPDAAIKRNVPGGEAEEDARSAAAHLLQPAPYHPDISKEINLQVGRYRNMECSSACTPTLFLALHMSCYPLWTSQTPLPTTQSSHAGA</sequence>
<accession>A0A9N9UZX3</accession>
<keyword evidence="3" id="KW-1185">Reference proteome</keyword>
<organism evidence="2 3">
    <name type="scientific">Clonostachys rhizophaga</name>
    <dbReference type="NCBI Taxonomy" id="160324"/>
    <lineage>
        <taxon>Eukaryota</taxon>
        <taxon>Fungi</taxon>
        <taxon>Dikarya</taxon>
        <taxon>Ascomycota</taxon>
        <taxon>Pezizomycotina</taxon>
        <taxon>Sordariomycetes</taxon>
        <taxon>Hypocreomycetidae</taxon>
        <taxon>Hypocreales</taxon>
        <taxon>Bionectriaceae</taxon>
        <taxon>Clonostachys</taxon>
    </lineage>
</organism>
<feature type="signal peptide" evidence="1">
    <location>
        <begin position="1"/>
        <end position="25"/>
    </location>
</feature>